<evidence type="ECO:0000259" key="7">
    <source>
        <dbReference type="Pfam" id="PF14322"/>
    </source>
</evidence>
<evidence type="ECO:0000313" key="8">
    <source>
        <dbReference type="EMBL" id="MDT0678335.1"/>
    </source>
</evidence>
<dbReference type="InterPro" id="IPR033985">
    <property type="entry name" value="SusD-like_N"/>
</dbReference>
<evidence type="ECO:0000313" key="9">
    <source>
        <dbReference type="Proteomes" id="UP001262582"/>
    </source>
</evidence>
<evidence type="ECO:0000256" key="4">
    <source>
        <dbReference type="ARBA" id="ARBA00023136"/>
    </source>
</evidence>
<keyword evidence="5" id="KW-0998">Cell outer membrane</keyword>
<comment type="similarity">
    <text evidence="2">Belongs to the SusD family.</text>
</comment>
<name>A0ABU3DAF7_9FLAO</name>
<dbReference type="RefSeq" id="WP_311504670.1">
    <property type="nucleotide sequence ID" value="NZ_JAVRHK010000019.1"/>
</dbReference>
<dbReference type="Gene3D" id="1.25.40.390">
    <property type="match status" value="1"/>
</dbReference>
<keyword evidence="3" id="KW-0732">Signal</keyword>
<dbReference type="SUPFAM" id="SSF48452">
    <property type="entry name" value="TPR-like"/>
    <property type="match status" value="1"/>
</dbReference>
<dbReference type="InterPro" id="IPR012944">
    <property type="entry name" value="SusD_RagB_dom"/>
</dbReference>
<evidence type="ECO:0000256" key="3">
    <source>
        <dbReference type="ARBA" id="ARBA00022729"/>
    </source>
</evidence>
<proteinExistence type="inferred from homology"/>
<reference evidence="8 9" key="1">
    <citation type="submission" date="2023-09" db="EMBL/GenBank/DDBJ databases">
        <authorList>
            <person name="Rey-Velasco X."/>
        </authorList>
    </citation>
    <scope>NUCLEOTIDE SEQUENCE [LARGE SCALE GENOMIC DNA]</scope>
    <source>
        <strain evidence="8 9">F117</strain>
    </source>
</reference>
<comment type="caution">
    <text evidence="8">The sequence shown here is derived from an EMBL/GenBank/DDBJ whole genome shotgun (WGS) entry which is preliminary data.</text>
</comment>
<dbReference type="EMBL" id="JAVRHK010000019">
    <property type="protein sequence ID" value="MDT0678335.1"/>
    <property type="molecule type" value="Genomic_DNA"/>
</dbReference>
<keyword evidence="4" id="KW-0472">Membrane</keyword>
<comment type="subcellular location">
    <subcellularLocation>
        <location evidence="1">Cell outer membrane</location>
    </subcellularLocation>
</comment>
<dbReference type="Proteomes" id="UP001262582">
    <property type="component" value="Unassembled WGS sequence"/>
</dbReference>
<keyword evidence="9" id="KW-1185">Reference proteome</keyword>
<evidence type="ECO:0000259" key="6">
    <source>
        <dbReference type="Pfam" id="PF07980"/>
    </source>
</evidence>
<organism evidence="8 9">
    <name type="scientific">Autumnicola musiva</name>
    <dbReference type="NCBI Taxonomy" id="3075589"/>
    <lineage>
        <taxon>Bacteria</taxon>
        <taxon>Pseudomonadati</taxon>
        <taxon>Bacteroidota</taxon>
        <taxon>Flavobacteriia</taxon>
        <taxon>Flavobacteriales</taxon>
        <taxon>Flavobacteriaceae</taxon>
        <taxon>Autumnicola</taxon>
    </lineage>
</organism>
<accession>A0ABU3DAF7</accession>
<protein>
    <submittedName>
        <fullName evidence="8">RagB/SusD family nutrient uptake outer membrane protein</fullName>
    </submittedName>
</protein>
<dbReference type="Pfam" id="PF14322">
    <property type="entry name" value="SusD-like_3"/>
    <property type="match status" value="1"/>
</dbReference>
<evidence type="ECO:0000256" key="5">
    <source>
        <dbReference type="ARBA" id="ARBA00023237"/>
    </source>
</evidence>
<evidence type="ECO:0000256" key="2">
    <source>
        <dbReference type="ARBA" id="ARBA00006275"/>
    </source>
</evidence>
<gene>
    <name evidence="8" type="ORF">RM539_17265</name>
</gene>
<feature type="domain" description="SusD-like N-terminal" evidence="7">
    <location>
        <begin position="77"/>
        <end position="214"/>
    </location>
</feature>
<dbReference type="Pfam" id="PF07980">
    <property type="entry name" value="SusD_RagB"/>
    <property type="match status" value="1"/>
</dbReference>
<sequence length="532" mass="61504">MSGCSKLDYDENDFYTKEDIFGEFDRTEGFLNNIYNRLPAGFNSVDGAMRSSASDDAEEIFNGSRVQQFNDGSWSPMNLLDSRWDDSYEAIRAANIFIEEFDIDNFQELEFNNNYENLMIQARLYPYQARFLRAFFYFDLIKRYGGVPLITKPLNLEESNSVEPTSFQGIVDFIVNECNEIIPELPVDYQSIPRRETGRATRGAAMALKSRVLLYAASPLHNPSGNEELWEGAAIAAKAIIDSGYYSLENDYSDVVNNRNSDELIFERRNSNSNWFERSNFPIGYEGAQPGTAPTQNLVDAYDMQSTGLDIEDANSGYDHSKPYEGRDPRLYKTVIFNNSIWKERPVETWIGGVDGLPQERATETGYYLKKQVIERVSLDPNNTTQAIHTWVHFRLGGILLDYAEAMNEAYGPNDPAGMGLTALQAVNKIRSRADMPDFPVELTQEQFRQQLRDERRVELAFEDHRFWDIRRWKIGPSTTEIYGMEIINNNETFDYQRKLVEIRVWDDRMYFYPIPQNEVYLNENLQQNPGW</sequence>
<evidence type="ECO:0000256" key="1">
    <source>
        <dbReference type="ARBA" id="ARBA00004442"/>
    </source>
</evidence>
<dbReference type="InterPro" id="IPR011990">
    <property type="entry name" value="TPR-like_helical_dom_sf"/>
</dbReference>
<feature type="domain" description="RagB/SusD" evidence="6">
    <location>
        <begin position="263"/>
        <end position="532"/>
    </location>
</feature>